<evidence type="ECO:0000313" key="3">
    <source>
        <dbReference type="EMBL" id="SCO88954.1"/>
    </source>
</evidence>
<evidence type="ECO:0000313" key="4">
    <source>
        <dbReference type="Proteomes" id="UP000219369"/>
    </source>
</evidence>
<dbReference type="VEuPathDB" id="FungiDB:FOXG_16685"/>
<dbReference type="VEuPathDB" id="FungiDB:HZS61_009008"/>
<gene>
    <name evidence="3" type="ORF">FRV6_13082</name>
</gene>
<name>A0A2H3TJW7_FUSOX</name>
<dbReference type="Proteomes" id="UP000219369">
    <property type="component" value="Unassembled WGS sequence"/>
</dbReference>
<sequence length="679" mass="78517">MKRLFESTQTDHVAATGTSETTPWLQHTRWAELFRNRSLEIIAATAKLPASQWSRRYQLGQWQGLYIWSSAETEAQLQVIFRGLDLMFDRARATLDRTPYISRCWLNTYAKDAFWPHGFRVIPSFKKYLAIWKRFICFVFRALQYPSRQRKEVYNLRLGSNEIKMMQHILYLVGQLQLGEDGNVSDSSDSEGDESYGQDWHDDCEIPSDLENSDTDQDFDTSTDEDEEVGRDQTSDSEGSDFSLPNGNWLRLSEALVQLSMMFWTYQDPAGNMSSSTIIHFTAVMGIRQQSLIKHVDKKCAAFPSRPVNREHETRRVSSTRARANLFSGVAVMAQTAFSDDVLPPEAPKDIRTYIRQNSNTIATQQDIYNRTADSKRELCEGQSTIHAFANQLDKEGFWNRMQLDSDNRITAVLFAHPESLAYLKAYPDLLFLDCTYKTNKYGMPLLDMIGVDACQRSFCIAFAFLNGEAEQDFIWALDRLRSLYELCNTRFPSVILTDRDKACMNAVESCFPSSISLLCLWHANKAVLRYCQPTFVHHKQGSEAYQQGLSDWNDFFNHWHSIMRSSDEQAFDQRVQELEKRYLPQYVEEVGYIKSNWLDPYKKKLVKAWVDQHPHFGNVVTSRVEGIHGLLKSHLKKSTLDLFEAWRAMKHALLNQLSELRSNQCHTWLDISRGFTQS</sequence>
<evidence type="ECO:0000256" key="1">
    <source>
        <dbReference type="SAM" id="MobiDB-lite"/>
    </source>
</evidence>
<evidence type="ECO:0000259" key="2">
    <source>
        <dbReference type="Pfam" id="PF10551"/>
    </source>
</evidence>
<reference evidence="4" key="1">
    <citation type="submission" date="2016-09" db="EMBL/GenBank/DDBJ databases">
        <authorList>
            <person name="Guldener U."/>
        </authorList>
    </citation>
    <scope>NUCLEOTIDE SEQUENCE [LARGE SCALE GENOMIC DNA]</scope>
    <source>
        <strain evidence="4">V64-1</strain>
    </source>
</reference>
<feature type="domain" description="MULE transposase" evidence="2">
    <location>
        <begin position="431"/>
        <end position="526"/>
    </location>
</feature>
<dbReference type="VEuPathDB" id="FungiDB:FOZG_18481"/>
<dbReference type="PANTHER" id="PTHR47718">
    <property type="entry name" value="OS01G0519700 PROTEIN"/>
    <property type="match status" value="1"/>
</dbReference>
<dbReference type="EMBL" id="FMJY01000007">
    <property type="protein sequence ID" value="SCO88954.1"/>
    <property type="molecule type" value="Genomic_DNA"/>
</dbReference>
<dbReference type="VEuPathDB" id="FungiDB:HZS61_008081"/>
<dbReference type="InterPro" id="IPR018289">
    <property type="entry name" value="MULE_transposase_dom"/>
</dbReference>
<dbReference type="VEuPathDB" id="FungiDB:FOC1_g10000534"/>
<dbReference type="Pfam" id="PF10551">
    <property type="entry name" value="MULE"/>
    <property type="match status" value="1"/>
</dbReference>
<dbReference type="VEuPathDB" id="FungiDB:FOMG_17373"/>
<dbReference type="AlphaFoldDB" id="A0A2H3TJW7"/>
<protein>
    <recommendedName>
        <fullName evidence="2">MULE transposase domain-containing protein</fullName>
    </recommendedName>
</protein>
<dbReference type="OrthoDB" id="3440371at2759"/>
<dbReference type="PANTHER" id="PTHR47718:SF3">
    <property type="entry name" value="PROTEIN FAR1-RELATED SEQUENCE 5-LIKE"/>
    <property type="match status" value="1"/>
</dbReference>
<dbReference type="VEuPathDB" id="FungiDB:FOC4_g10000050"/>
<feature type="region of interest" description="Disordered" evidence="1">
    <location>
        <begin position="182"/>
        <end position="244"/>
    </location>
</feature>
<organism evidence="3 4">
    <name type="scientific">Fusarium oxysporum</name>
    <name type="common">Fusarium vascular wilt</name>
    <dbReference type="NCBI Taxonomy" id="5507"/>
    <lineage>
        <taxon>Eukaryota</taxon>
        <taxon>Fungi</taxon>
        <taxon>Dikarya</taxon>
        <taxon>Ascomycota</taxon>
        <taxon>Pezizomycotina</taxon>
        <taxon>Sordariomycetes</taxon>
        <taxon>Hypocreomycetidae</taxon>
        <taxon>Hypocreales</taxon>
        <taxon>Nectriaceae</taxon>
        <taxon>Fusarium</taxon>
        <taxon>Fusarium oxysporum species complex</taxon>
    </lineage>
</organism>
<accession>A0A2H3TJW7</accession>
<dbReference type="VEuPathDB" id="FungiDB:FOXG_19580"/>
<proteinExistence type="predicted"/>
<feature type="compositionally biased region" description="Acidic residues" evidence="1">
    <location>
        <begin position="205"/>
        <end position="229"/>
    </location>
</feature>